<keyword evidence="3" id="KW-0378">Hydrolase</keyword>
<feature type="non-terminal residue" evidence="3">
    <location>
        <position position="234"/>
    </location>
</feature>
<reference evidence="3 4" key="1">
    <citation type="journal article" date="2018" name="Gigascience">
        <title>Genomes of trombidid mites reveal novel predicted allergens and laterally-transferred genes associated with secondary metabolism.</title>
        <authorList>
            <person name="Dong X."/>
            <person name="Chaisiri K."/>
            <person name="Xia D."/>
            <person name="Armstrong S.D."/>
            <person name="Fang Y."/>
            <person name="Donnelly M.J."/>
            <person name="Kadowaki T."/>
            <person name="McGarry J.W."/>
            <person name="Darby A.C."/>
            <person name="Makepeace B.L."/>
        </authorList>
    </citation>
    <scope>NUCLEOTIDE SEQUENCE [LARGE SCALE GENOMIC DNA]</scope>
    <source>
        <strain evidence="3">UoL-UT</strain>
    </source>
</reference>
<evidence type="ECO:0000313" key="3">
    <source>
        <dbReference type="EMBL" id="RWS18248.1"/>
    </source>
</evidence>
<dbReference type="PROSITE" id="PS00571">
    <property type="entry name" value="AMIDASES"/>
    <property type="match status" value="1"/>
</dbReference>
<keyword evidence="4" id="KW-1185">Reference proteome</keyword>
<dbReference type="GO" id="GO:0012505">
    <property type="term" value="C:endomembrane system"/>
    <property type="evidence" value="ECO:0007669"/>
    <property type="project" value="TreeGrafter"/>
</dbReference>
<evidence type="ECO:0000259" key="2">
    <source>
        <dbReference type="Pfam" id="PF01425"/>
    </source>
</evidence>
<dbReference type="Pfam" id="PF01425">
    <property type="entry name" value="Amidase"/>
    <property type="match status" value="1"/>
</dbReference>
<dbReference type="OrthoDB" id="6428749at2759"/>
<dbReference type="AlphaFoldDB" id="A0A443RSN4"/>
<dbReference type="GO" id="GO:0016787">
    <property type="term" value="F:hydrolase activity"/>
    <property type="evidence" value="ECO:0007669"/>
    <property type="project" value="UniProtKB-KW"/>
</dbReference>
<dbReference type="InterPro" id="IPR036928">
    <property type="entry name" value="AS_sf"/>
</dbReference>
<comment type="similarity">
    <text evidence="1">Belongs to the amidase family.</text>
</comment>
<protein>
    <submittedName>
        <fullName evidence="3">Fatty-acid amide hydrolase 2-like isoform X3</fullName>
    </submittedName>
</protein>
<proteinExistence type="inferred from homology"/>
<dbReference type="InterPro" id="IPR023631">
    <property type="entry name" value="Amidase_dom"/>
</dbReference>
<sequence length="234" mass="25116">IQAYLKRAQIVNRFINAIVDVNKNAIKEAEAIDEMVQRQNSGQIWNDERSIHDMPLIGVPFSVKDMVAIKGLLLTGGLYSRRNTIAEEDSEIVANLRNSGAIPIVNTNVPELLMWSDSTSVLFGVTCNPYDLSKSPGGSSGGEGSLISAAGSLIGIGSDVGGSIRIPAFRCGIFGHKVTPTIMPRKGLFPEINDILNPMNTTGPMCRYAIDLIPTLKAAAGDSIKHLPLIDTEV</sequence>
<feature type="domain" description="Amidase" evidence="2">
    <location>
        <begin position="1"/>
        <end position="225"/>
    </location>
</feature>
<dbReference type="STRING" id="299467.A0A443RSN4"/>
<dbReference type="InterPro" id="IPR052739">
    <property type="entry name" value="FAAH2"/>
</dbReference>
<accession>A0A443RSN4</accession>
<evidence type="ECO:0000313" key="4">
    <source>
        <dbReference type="Proteomes" id="UP000288716"/>
    </source>
</evidence>
<feature type="non-terminal residue" evidence="3">
    <location>
        <position position="1"/>
    </location>
</feature>
<dbReference type="PANTHER" id="PTHR43372:SF4">
    <property type="entry name" value="FATTY-ACID AMIDE HYDROLASE 2"/>
    <property type="match status" value="1"/>
</dbReference>
<dbReference type="Gene3D" id="3.90.1300.10">
    <property type="entry name" value="Amidase signature (AS) domain"/>
    <property type="match status" value="1"/>
</dbReference>
<dbReference type="EMBL" id="NCKV01043068">
    <property type="protein sequence ID" value="RWS18248.1"/>
    <property type="molecule type" value="Genomic_DNA"/>
</dbReference>
<dbReference type="InterPro" id="IPR020556">
    <property type="entry name" value="Amidase_CS"/>
</dbReference>
<dbReference type="Proteomes" id="UP000288716">
    <property type="component" value="Unassembled WGS sequence"/>
</dbReference>
<organism evidence="3 4">
    <name type="scientific">Leptotrombidium deliense</name>
    <dbReference type="NCBI Taxonomy" id="299467"/>
    <lineage>
        <taxon>Eukaryota</taxon>
        <taxon>Metazoa</taxon>
        <taxon>Ecdysozoa</taxon>
        <taxon>Arthropoda</taxon>
        <taxon>Chelicerata</taxon>
        <taxon>Arachnida</taxon>
        <taxon>Acari</taxon>
        <taxon>Acariformes</taxon>
        <taxon>Trombidiformes</taxon>
        <taxon>Prostigmata</taxon>
        <taxon>Anystina</taxon>
        <taxon>Parasitengona</taxon>
        <taxon>Trombiculoidea</taxon>
        <taxon>Trombiculidae</taxon>
        <taxon>Leptotrombidium</taxon>
    </lineage>
</organism>
<dbReference type="SUPFAM" id="SSF75304">
    <property type="entry name" value="Amidase signature (AS) enzymes"/>
    <property type="match status" value="1"/>
</dbReference>
<evidence type="ECO:0000256" key="1">
    <source>
        <dbReference type="ARBA" id="ARBA00009199"/>
    </source>
</evidence>
<comment type="caution">
    <text evidence="3">The sequence shown here is derived from an EMBL/GenBank/DDBJ whole genome shotgun (WGS) entry which is preliminary data.</text>
</comment>
<name>A0A443RSN4_9ACAR</name>
<dbReference type="PANTHER" id="PTHR43372">
    <property type="entry name" value="FATTY-ACID AMIDE HYDROLASE"/>
    <property type="match status" value="1"/>
</dbReference>
<gene>
    <name evidence="3" type="ORF">B4U80_00481</name>
</gene>
<dbReference type="VEuPathDB" id="VectorBase:LDEU013792"/>